<dbReference type="RefSeq" id="WP_094569822.1">
    <property type="nucleotide sequence ID" value="NZ_CP022743.1"/>
</dbReference>
<organism evidence="2 3">
    <name type="scientific">Mucilaginibacter xinganensis</name>
    <dbReference type="NCBI Taxonomy" id="1234841"/>
    <lineage>
        <taxon>Bacteria</taxon>
        <taxon>Pseudomonadati</taxon>
        <taxon>Bacteroidota</taxon>
        <taxon>Sphingobacteriia</taxon>
        <taxon>Sphingobacteriales</taxon>
        <taxon>Sphingobacteriaceae</taxon>
        <taxon>Mucilaginibacter</taxon>
    </lineage>
</organism>
<evidence type="ECO:0000256" key="1">
    <source>
        <dbReference type="SAM" id="SignalP"/>
    </source>
</evidence>
<keyword evidence="3" id="KW-1185">Reference proteome</keyword>
<proteinExistence type="predicted"/>
<protein>
    <submittedName>
        <fullName evidence="2">Uncharacterized protein</fullName>
    </submittedName>
</protein>
<name>A0A223NU49_9SPHI</name>
<evidence type="ECO:0000313" key="2">
    <source>
        <dbReference type="EMBL" id="ASU33356.1"/>
    </source>
</evidence>
<sequence length="173" mass="19784">MRTRFILLLLLCSATRLVAQQTWTDHARLLPDRLRNIPAGINIYHSPTPVWPEFNSDTVDFPGKYIWKHSTRIATEAGELEVIAAGSYIWWKDKGWTPNIDLNREDFAKFFNCPGGILKTGKAYTFLKNYRYGDALYPGDALWFVLAKDKNGRIYKGIALVETEGQLKTADKN</sequence>
<dbReference type="Proteomes" id="UP000215002">
    <property type="component" value="Chromosome"/>
</dbReference>
<evidence type="ECO:0000313" key="3">
    <source>
        <dbReference type="Proteomes" id="UP000215002"/>
    </source>
</evidence>
<reference evidence="2 3" key="1">
    <citation type="submission" date="2017-08" db="EMBL/GenBank/DDBJ databases">
        <title>Complete genome sequence of Mucilaginibacter sp. strain BJC16-A31.</title>
        <authorList>
            <consortium name="Henan University of Science and Technology"/>
            <person name="You X."/>
        </authorList>
    </citation>
    <scope>NUCLEOTIDE SEQUENCE [LARGE SCALE GENOMIC DNA]</scope>
    <source>
        <strain evidence="2 3">BJC16-A31</strain>
    </source>
</reference>
<dbReference type="KEGG" id="muc:MuYL_1458"/>
<dbReference type="OrthoDB" id="882231at2"/>
<accession>A0A223NU49</accession>
<feature type="chain" id="PRO_5013188864" evidence="1">
    <location>
        <begin position="20"/>
        <end position="173"/>
    </location>
</feature>
<feature type="signal peptide" evidence="1">
    <location>
        <begin position="1"/>
        <end position="19"/>
    </location>
</feature>
<dbReference type="EMBL" id="CP022743">
    <property type="protein sequence ID" value="ASU33356.1"/>
    <property type="molecule type" value="Genomic_DNA"/>
</dbReference>
<gene>
    <name evidence="2" type="ORF">MuYL_1458</name>
</gene>
<dbReference type="AlphaFoldDB" id="A0A223NU49"/>
<keyword evidence="1" id="KW-0732">Signal</keyword>